<dbReference type="AlphaFoldDB" id="A0A1B4LBJ2"/>
<sequence length="65" mass="7356">MFVKLPPSTVTPFGFARITFARGPRTLMLPWINVGFVLVTWLTIVRALMPMLFKSAPAFETLNDE</sequence>
<accession>A0A1B4LBJ2</accession>
<evidence type="ECO:0000313" key="3">
    <source>
        <dbReference type="Proteomes" id="UP000243680"/>
    </source>
</evidence>
<keyword evidence="1" id="KW-1133">Transmembrane helix</keyword>
<dbReference type="EMBL" id="CP013420">
    <property type="protein sequence ID" value="AOJ74538.1"/>
    <property type="molecule type" value="Genomic_DNA"/>
</dbReference>
<keyword evidence="1" id="KW-0812">Transmembrane</keyword>
<dbReference type="Proteomes" id="UP000243680">
    <property type="component" value="Chromosome 1"/>
</dbReference>
<gene>
    <name evidence="2" type="ORF">WJ35_05275</name>
</gene>
<evidence type="ECO:0000256" key="1">
    <source>
        <dbReference type="SAM" id="Phobius"/>
    </source>
</evidence>
<organism evidence="2 3">
    <name type="scientific">Burkholderia ubonensis</name>
    <dbReference type="NCBI Taxonomy" id="101571"/>
    <lineage>
        <taxon>Bacteria</taxon>
        <taxon>Pseudomonadati</taxon>
        <taxon>Pseudomonadota</taxon>
        <taxon>Betaproteobacteria</taxon>
        <taxon>Burkholderiales</taxon>
        <taxon>Burkholderiaceae</taxon>
        <taxon>Burkholderia</taxon>
        <taxon>Burkholderia cepacia complex</taxon>
    </lineage>
</organism>
<protein>
    <submittedName>
        <fullName evidence="2">Uncharacterized protein</fullName>
    </submittedName>
</protein>
<reference evidence="2 3" key="1">
    <citation type="submission" date="2015-12" db="EMBL/GenBank/DDBJ databases">
        <title>Diversity of Burkholderia near neighbor genomes.</title>
        <authorList>
            <person name="Sahl J."/>
            <person name="Wagner D."/>
            <person name="Keim P."/>
        </authorList>
    </citation>
    <scope>NUCLEOTIDE SEQUENCE [LARGE SCALE GENOMIC DNA]</scope>
    <source>
        <strain evidence="2 3">MSMB0783</strain>
    </source>
</reference>
<keyword evidence="1" id="KW-0472">Membrane</keyword>
<proteinExistence type="predicted"/>
<name>A0A1B4LBJ2_9BURK</name>
<evidence type="ECO:0000313" key="2">
    <source>
        <dbReference type="EMBL" id="AOJ74538.1"/>
    </source>
</evidence>
<feature type="transmembrane region" description="Helical" evidence="1">
    <location>
        <begin position="28"/>
        <end position="49"/>
    </location>
</feature>